<keyword evidence="2 5" id="KW-0812">Transmembrane</keyword>
<dbReference type="Pfam" id="PF03151">
    <property type="entry name" value="TPT"/>
    <property type="match status" value="1"/>
</dbReference>
<evidence type="ECO:0000256" key="5">
    <source>
        <dbReference type="SAM" id="Phobius"/>
    </source>
</evidence>
<dbReference type="GO" id="GO:0016020">
    <property type="term" value="C:membrane"/>
    <property type="evidence" value="ECO:0007669"/>
    <property type="project" value="UniProtKB-SubCell"/>
</dbReference>
<proteinExistence type="predicted"/>
<keyword evidence="3 5" id="KW-1133">Transmembrane helix</keyword>
<keyword evidence="4 5" id="KW-0472">Membrane</keyword>
<name>A0A4P9ZHD4_9ASCO</name>
<evidence type="ECO:0000256" key="4">
    <source>
        <dbReference type="ARBA" id="ARBA00023136"/>
    </source>
</evidence>
<evidence type="ECO:0000313" key="7">
    <source>
        <dbReference type="EMBL" id="RKP32557.1"/>
    </source>
</evidence>
<feature type="transmembrane region" description="Helical" evidence="5">
    <location>
        <begin position="110"/>
        <end position="134"/>
    </location>
</feature>
<feature type="transmembrane region" description="Helical" evidence="5">
    <location>
        <begin position="304"/>
        <end position="323"/>
    </location>
</feature>
<evidence type="ECO:0000256" key="3">
    <source>
        <dbReference type="ARBA" id="ARBA00022989"/>
    </source>
</evidence>
<dbReference type="EMBL" id="ML004430">
    <property type="protein sequence ID" value="RKP32557.1"/>
    <property type="molecule type" value="Genomic_DNA"/>
</dbReference>
<evidence type="ECO:0000256" key="1">
    <source>
        <dbReference type="ARBA" id="ARBA00004141"/>
    </source>
</evidence>
<gene>
    <name evidence="7" type="ORF">METBISCDRAFT_25498</name>
</gene>
<reference evidence="8" key="1">
    <citation type="journal article" date="2018" name="Nat. Microbiol.">
        <title>Leveraging single-cell genomics to expand the fungal tree of life.</title>
        <authorList>
            <person name="Ahrendt S.R."/>
            <person name="Quandt C.A."/>
            <person name="Ciobanu D."/>
            <person name="Clum A."/>
            <person name="Salamov A."/>
            <person name="Andreopoulos B."/>
            <person name="Cheng J.F."/>
            <person name="Woyke T."/>
            <person name="Pelin A."/>
            <person name="Henrissat B."/>
            <person name="Reynolds N.K."/>
            <person name="Benny G.L."/>
            <person name="Smith M.E."/>
            <person name="James T.Y."/>
            <person name="Grigoriev I.V."/>
        </authorList>
    </citation>
    <scope>NUCLEOTIDE SEQUENCE [LARGE SCALE GENOMIC DNA]</scope>
    <source>
        <strain evidence="8">Baker2002</strain>
    </source>
</reference>
<dbReference type="OrthoDB" id="18894at2759"/>
<feature type="transmembrane region" description="Helical" evidence="5">
    <location>
        <begin position="247"/>
        <end position="265"/>
    </location>
</feature>
<sequence>MSSGTLYALVSTAAWFCSSVLISVYNKWMFGDGLNFAFPLFVTAYHQACLFLFSFIVLLAWPKLRRAPKLAQSGVFQQLAIPLFVFVGQMLPCALASAGDIGLGNASLRFIPLSLFTMVKTSSLIFVLIFGLYFRLEKFRWRLVVIVIIMCVSVTMMTMEPVAGDDVPVNRDHSFGLFLLLFASAILGLRWCFTQILLKKSEFSTNSILTIFYLAPVMAAFLFLFALALEGWSNFMLLPVWEEQGLMWTWALMTVPAVLAFMLTVAEFQLLTHIQLLTLSIAGIAKEFITIATSAAIFGDKLSVVNGVGLTITIINIMYYNYFRYTENDRTVKYTPVSQDDTLGKDIELDDQ</sequence>
<feature type="domain" description="Sugar phosphate transporter" evidence="6">
    <location>
        <begin position="10"/>
        <end position="321"/>
    </location>
</feature>
<organism evidence="7 8">
    <name type="scientific">Metschnikowia bicuspidata</name>
    <dbReference type="NCBI Taxonomy" id="27322"/>
    <lineage>
        <taxon>Eukaryota</taxon>
        <taxon>Fungi</taxon>
        <taxon>Dikarya</taxon>
        <taxon>Ascomycota</taxon>
        <taxon>Saccharomycotina</taxon>
        <taxon>Pichiomycetes</taxon>
        <taxon>Metschnikowiaceae</taxon>
        <taxon>Metschnikowia</taxon>
    </lineage>
</organism>
<dbReference type="InterPro" id="IPR050186">
    <property type="entry name" value="TPT_transporter"/>
</dbReference>
<protein>
    <submittedName>
        <fullName evidence="7">TPT-domain-containing protein</fullName>
    </submittedName>
</protein>
<evidence type="ECO:0000313" key="8">
    <source>
        <dbReference type="Proteomes" id="UP000268321"/>
    </source>
</evidence>
<feature type="transmembrane region" description="Helical" evidence="5">
    <location>
        <begin position="79"/>
        <end position="98"/>
    </location>
</feature>
<accession>A0A4P9ZHD4</accession>
<feature type="transmembrane region" description="Helical" evidence="5">
    <location>
        <begin position="37"/>
        <end position="59"/>
    </location>
</feature>
<keyword evidence="8" id="KW-1185">Reference proteome</keyword>
<dbReference type="PANTHER" id="PTHR11132">
    <property type="entry name" value="SOLUTE CARRIER FAMILY 35"/>
    <property type="match status" value="1"/>
</dbReference>
<feature type="transmembrane region" description="Helical" evidence="5">
    <location>
        <begin position="141"/>
        <end position="163"/>
    </location>
</feature>
<dbReference type="Proteomes" id="UP000268321">
    <property type="component" value="Unassembled WGS sequence"/>
</dbReference>
<feature type="transmembrane region" description="Helical" evidence="5">
    <location>
        <begin position="7"/>
        <end position="25"/>
    </location>
</feature>
<evidence type="ECO:0000256" key="2">
    <source>
        <dbReference type="ARBA" id="ARBA00022692"/>
    </source>
</evidence>
<comment type="subcellular location">
    <subcellularLocation>
        <location evidence="1">Membrane</location>
        <topology evidence="1">Multi-pass membrane protein</topology>
    </subcellularLocation>
</comment>
<feature type="transmembrane region" description="Helical" evidence="5">
    <location>
        <begin position="175"/>
        <end position="193"/>
    </location>
</feature>
<evidence type="ECO:0000259" key="6">
    <source>
        <dbReference type="Pfam" id="PF03151"/>
    </source>
</evidence>
<feature type="transmembrane region" description="Helical" evidence="5">
    <location>
        <begin position="205"/>
        <end position="227"/>
    </location>
</feature>
<dbReference type="AlphaFoldDB" id="A0A4P9ZHD4"/>
<feature type="transmembrane region" description="Helical" evidence="5">
    <location>
        <begin position="277"/>
        <end position="298"/>
    </location>
</feature>
<dbReference type="InterPro" id="IPR004853">
    <property type="entry name" value="Sugar_P_trans_dom"/>
</dbReference>